<sequence>MGLNFTTRQLTTPAVAYLLLLGSIKAQDRIEMKCNPSLRHRYEDCPARYCCVRDEFLPTFVYCRKYGDRDDNCTTKETESECPCTDGLRCQANIQGKYPSVYGRCVVNATTPATTVTTVTSVTPEDPATTESVSGNMTTGADQISDMMNSTLTTVTPDGNVTLAQGQTTEKSQPNTTTVSMPSSTDVSGNDTQTPRT</sequence>
<dbReference type="AlphaFoldDB" id="A0AAE0ZK68"/>
<feature type="region of interest" description="Disordered" evidence="1">
    <location>
        <begin position="120"/>
        <end position="197"/>
    </location>
</feature>
<proteinExistence type="predicted"/>
<protein>
    <submittedName>
        <fullName evidence="3">Uncharacterized protein</fullName>
    </submittedName>
</protein>
<feature type="chain" id="PRO_5042173624" evidence="2">
    <location>
        <begin position="27"/>
        <end position="197"/>
    </location>
</feature>
<reference evidence="3" key="1">
    <citation type="journal article" date="2023" name="G3 (Bethesda)">
        <title>A reference genome for the long-term kleptoplast-retaining sea slug Elysia crispata morphotype clarki.</title>
        <authorList>
            <person name="Eastman K.E."/>
            <person name="Pendleton A.L."/>
            <person name="Shaikh M.A."/>
            <person name="Suttiyut T."/>
            <person name="Ogas R."/>
            <person name="Tomko P."/>
            <person name="Gavelis G."/>
            <person name="Widhalm J.R."/>
            <person name="Wisecaver J.H."/>
        </authorList>
    </citation>
    <scope>NUCLEOTIDE SEQUENCE</scope>
    <source>
        <strain evidence="3">ECLA1</strain>
    </source>
</reference>
<comment type="caution">
    <text evidence="3">The sequence shown here is derived from an EMBL/GenBank/DDBJ whole genome shotgun (WGS) entry which is preliminary data.</text>
</comment>
<dbReference type="EMBL" id="JAWDGP010003786">
    <property type="protein sequence ID" value="KAK3770855.1"/>
    <property type="molecule type" value="Genomic_DNA"/>
</dbReference>
<feature type="signal peptide" evidence="2">
    <location>
        <begin position="1"/>
        <end position="26"/>
    </location>
</feature>
<evidence type="ECO:0000256" key="1">
    <source>
        <dbReference type="SAM" id="MobiDB-lite"/>
    </source>
</evidence>
<evidence type="ECO:0000313" key="4">
    <source>
        <dbReference type="Proteomes" id="UP001283361"/>
    </source>
</evidence>
<keyword evidence="2" id="KW-0732">Signal</keyword>
<dbReference type="Gene3D" id="2.10.80.10">
    <property type="entry name" value="Lipase, subunit A"/>
    <property type="match status" value="1"/>
</dbReference>
<name>A0AAE0ZK68_9GAST</name>
<keyword evidence="4" id="KW-1185">Reference proteome</keyword>
<feature type="compositionally biased region" description="Polar residues" evidence="1">
    <location>
        <begin position="129"/>
        <end position="197"/>
    </location>
</feature>
<gene>
    <name evidence="3" type="ORF">RRG08_036455</name>
</gene>
<evidence type="ECO:0000256" key="2">
    <source>
        <dbReference type="SAM" id="SignalP"/>
    </source>
</evidence>
<accession>A0AAE0ZK68</accession>
<evidence type="ECO:0000313" key="3">
    <source>
        <dbReference type="EMBL" id="KAK3770855.1"/>
    </source>
</evidence>
<organism evidence="3 4">
    <name type="scientific">Elysia crispata</name>
    <name type="common">lettuce slug</name>
    <dbReference type="NCBI Taxonomy" id="231223"/>
    <lineage>
        <taxon>Eukaryota</taxon>
        <taxon>Metazoa</taxon>
        <taxon>Spiralia</taxon>
        <taxon>Lophotrochozoa</taxon>
        <taxon>Mollusca</taxon>
        <taxon>Gastropoda</taxon>
        <taxon>Heterobranchia</taxon>
        <taxon>Euthyneura</taxon>
        <taxon>Panpulmonata</taxon>
        <taxon>Sacoglossa</taxon>
        <taxon>Placobranchoidea</taxon>
        <taxon>Plakobranchidae</taxon>
        <taxon>Elysia</taxon>
    </lineage>
</organism>
<dbReference type="Proteomes" id="UP001283361">
    <property type="component" value="Unassembled WGS sequence"/>
</dbReference>